<proteinExistence type="predicted"/>
<dbReference type="InterPro" id="IPR035940">
    <property type="entry name" value="CAP_sf"/>
</dbReference>
<feature type="domain" description="SCP" evidence="2">
    <location>
        <begin position="119"/>
        <end position="222"/>
    </location>
</feature>
<dbReference type="InterPro" id="IPR014044">
    <property type="entry name" value="CAP_dom"/>
</dbReference>
<dbReference type="AlphaFoldDB" id="A0A1F7JCM2"/>
<evidence type="ECO:0000313" key="4">
    <source>
        <dbReference type="Proteomes" id="UP000177418"/>
    </source>
</evidence>
<dbReference type="Proteomes" id="UP000177418">
    <property type="component" value="Unassembled WGS sequence"/>
</dbReference>
<organism evidence="3 4">
    <name type="scientific">Candidatus Roizmanbacteria bacterium RIFCSPLOWO2_02_FULL_36_11</name>
    <dbReference type="NCBI Taxonomy" id="1802071"/>
    <lineage>
        <taxon>Bacteria</taxon>
        <taxon>Candidatus Roizmaniibacteriota</taxon>
    </lineage>
</organism>
<feature type="transmembrane region" description="Helical" evidence="1">
    <location>
        <begin position="7"/>
        <end position="32"/>
    </location>
</feature>
<dbReference type="SUPFAM" id="SSF55797">
    <property type="entry name" value="PR-1-like"/>
    <property type="match status" value="1"/>
</dbReference>
<dbReference type="EMBL" id="MGAV01000021">
    <property type="protein sequence ID" value="OGK53347.1"/>
    <property type="molecule type" value="Genomic_DNA"/>
</dbReference>
<evidence type="ECO:0000313" key="3">
    <source>
        <dbReference type="EMBL" id="OGK53347.1"/>
    </source>
</evidence>
<keyword evidence="1" id="KW-0472">Membrane</keyword>
<name>A0A1F7JCM2_9BACT</name>
<gene>
    <name evidence="3" type="ORF">A3H78_03525</name>
</gene>
<sequence>MKNIIRLTGYFVIVLFITILITALFFFAINFFQFSDLAENNFNKIINPTNNIPTTSINKLQPTNISLELDISPKPKTVKKTVPKENTDPWGVAKKIGDHTYTIKLGHDNAMGSPNEIYEALNNYRNQMNKGYLSWDEKLAQYAQKRADYFKSINSTDEHAELNDYLDNRNGFVELSFNKVGENSYYGTPLYGVHVIEWLFASSSEHNSNQLDNSWSHVGIGSNGFSVDIIFGGGKM</sequence>
<evidence type="ECO:0000256" key="1">
    <source>
        <dbReference type="SAM" id="Phobius"/>
    </source>
</evidence>
<dbReference type="Gene3D" id="3.40.33.10">
    <property type="entry name" value="CAP"/>
    <property type="match status" value="1"/>
</dbReference>
<dbReference type="CDD" id="cd05379">
    <property type="entry name" value="CAP_bacterial"/>
    <property type="match status" value="1"/>
</dbReference>
<keyword evidence="1" id="KW-1133">Transmembrane helix</keyword>
<accession>A0A1F7JCM2</accession>
<keyword evidence="1" id="KW-0812">Transmembrane</keyword>
<comment type="caution">
    <text evidence="3">The sequence shown here is derived from an EMBL/GenBank/DDBJ whole genome shotgun (WGS) entry which is preliminary data.</text>
</comment>
<evidence type="ECO:0000259" key="2">
    <source>
        <dbReference type="Pfam" id="PF00188"/>
    </source>
</evidence>
<dbReference type="Pfam" id="PF00188">
    <property type="entry name" value="CAP"/>
    <property type="match status" value="1"/>
</dbReference>
<reference evidence="3 4" key="1">
    <citation type="journal article" date="2016" name="Nat. Commun.">
        <title>Thousands of microbial genomes shed light on interconnected biogeochemical processes in an aquifer system.</title>
        <authorList>
            <person name="Anantharaman K."/>
            <person name="Brown C.T."/>
            <person name="Hug L.A."/>
            <person name="Sharon I."/>
            <person name="Castelle C.J."/>
            <person name="Probst A.J."/>
            <person name="Thomas B.C."/>
            <person name="Singh A."/>
            <person name="Wilkins M.J."/>
            <person name="Karaoz U."/>
            <person name="Brodie E.L."/>
            <person name="Williams K.H."/>
            <person name="Hubbard S.S."/>
            <person name="Banfield J.F."/>
        </authorList>
    </citation>
    <scope>NUCLEOTIDE SEQUENCE [LARGE SCALE GENOMIC DNA]</scope>
</reference>
<protein>
    <recommendedName>
        <fullName evidence="2">SCP domain-containing protein</fullName>
    </recommendedName>
</protein>